<protein>
    <submittedName>
        <fullName evidence="2">Ankyrin</fullName>
    </submittedName>
</protein>
<organism evidence="2 3">
    <name type="scientific">Cordyceps fumosorosea (strain ARSEF 2679)</name>
    <name type="common">Isaria fumosorosea</name>
    <dbReference type="NCBI Taxonomy" id="1081104"/>
    <lineage>
        <taxon>Eukaryota</taxon>
        <taxon>Fungi</taxon>
        <taxon>Dikarya</taxon>
        <taxon>Ascomycota</taxon>
        <taxon>Pezizomycotina</taxon>
        <taxon>Sordariomycetes</taxon>
        <taxon>Hypocreomycetidae</taxon>
        <taxon>Hypocreales</taxon>
        <taxon>Cordycipitaceae</taxon>
        <taxon>Cordyceps</taxon>
    </lineage>
</organism>
<name>A0A168APD2_CORFA</name>
<reference evidence="2 3" key="1">
    <citation type="journal article" date="2016" name="Genome Biol. Evol.">
        <title>Divergent and convergent evolution of fungal pathogenicity.</title>
        <authorList>
            <person name="Shang Y."/>
            <person name="Xiao G."/>
            <person name="Zheng P."/>
            <person name="Cen K."/>
            <person name="Zhan S."/>
            <person name="Wang C."/>
        </authorList>
    </citation>
    <scope>NUCLEOTIDE SEQUENCE [LARGE SCALE GENOMIC DNA]</scope>
    <source>
        <strain evidence="2 3">ARSEF 2679</strain>
    </source>
</reference>
<proteinExistence type="predicted"/>
<evidence type="ECO:0000256" key="1">
    <source>
        <dbReference type="SAM" id="MobiDB-lite"/>
    </source>
</evidence>
<dbReference type="GeneID" id="30019678"/>
<evidence type="ECO:0000313" key="2">
    <source>
        <dbReference type="EMBL" id="OAA69011.1"/>
    </source>
</evidence>
<keyword evidence="3" id="KW-1185">Reference proteome</keyword>
<gene>
    <name evidence="2" type="ORF">ISF_03386</name>
</gene>
<evidence type="ECO:0000313" key="3">
    <source>
        <dbReference type="Proteomes" id="UP000076744"/>
    </source>
</evidence>
<feature type="region of interest" description="Disordered" evidence="1">
    <location>
        <begin position="242"/>
        <end position="275"/>
    </location>
</feature>
<dbReference type="OrthoDB" id="4870353at2759"/>
<dbReference type="RefSeq" id="XP_018705881.1">
    <property type="nucleotide sequence ID" value="XM_018846992.1"/>
</dbReference>
<dbReference type="Proteomes" id="UP000076744">
    <property type="component" value="Unassembled WGS sequence"/>
</dbReference>
<comment type="caution">
    <text evidence="2">The sequence shown here is derived from an EMBL/GenBank/DDBJ whole genome shotgun (WGS) entry which is preliminary data.</text>
</comment>
<dbReference type="AlphaFoldDB" id="A0A168APD2"/>
<dbReference type="EMBL" id="AZHB01000006">
    <property type="protein sequence ID" value="OAA69011.1"/>
    <property type="molecule type" value="Genomic_DNA"/>
</dbReference>
<feature type="compositionally biased region" description="Basic and acidic residues" evidence="1">
    <location>
        <begin position="247"/>
        <end position="260"/>
    </location>
</feature>
<sequence>MEPKSNDAFLQDDAGRTIAEHAEQCREAFDKYMAIPQTSYDPTIMEDQRARFVCWEADMDEFRTSDAWFYYQLRLNLRVVKRIHRHLDFILSTLTRLNLINESAETATAKKRRLLESGRAEATKTVEYSSNADTGGYQGESDVYLITCTIYGTVTLLRRCFNQVRRSAEIARAGENGHVYIWECRAPSHKLITFQHESEYRKHIHTEHNIPMSRITESKLGSYTMPPKKETCFLALQEISCDGDDSTEGKDSNLLPRDDGPYLVEEADDEVSGKD</sequence>
<accession>A0A168APD2</accession>
<feature type="compositionally biased region" description="Acidic residues" evidence="1">
    <location>
        <begin position="265"/>
        <end position="275"/>
    </location>
</feature>
<dbReference type="STRING" id="1081104.A0A168APD2"/>